<organism evidence="10 11">
    <name type="scientific">Johnsonella ignava ATCC 51276</name>
    <dbReference type="NCBI Taxonomy" id="679200"/>
    <lineage>
        <taxon>Bacteria</taxon>
        <taxon>Bacillati</taxon>
        <taxon>Bacillota</taxon>
        <taxon>Clostridia</taxon>
        <taxon>Lachnospirales</taxon>
        <taxon>Lachnospiraceae</taxon>
        <taxon>Johnsonella</taxon>
    </lineage>
</organism>
<protein>
    <recommendedName>
        <fullName evidence="9">Glycosyltransferase 2-like domain-containing protein</fullName>
    </recommendedName>
</protein>
<dbReference type="PANTHER" id="PTHR48090">
    <property type="entry name" value="UNDECAPRENYL-PHOSPHATE 4-DEOXY-4-FORMAMIDO-L-ARABINOSE TRANSFERASE-RELATED"/>
    <property type="match status" value="1"/>
</dbReference>
<keyword evidence="11" id="KW-1185">Reference proteome</keyword>
<evidence type="ECO:0000256" key="8">
    <source>
        <dbReference type="SAM" id="Phobius"/>
    </source>
</evidence>
<dbReference type="HOGENOM" id="CLU_033536_5_0_9"/>
<dbReference type="eggNOG" id="COG1216">
    <property type="taxonomic scope" value="Bacteria"/>
</dbReference>
<keyword evidence="5" id="KW-0448">Lipopolysaccharide biosynthesis</keyword>
<dbReference type="Gene3D" id="3.90.550.10">
    <property type="entry name" value="Spore Coat Polysaccharide Biosynthesis Protein SpsA, Chain A"/>
    <property type="match status" value="1"/>
</dbReference>
<dbReference type="Pfam" id="PF00535">
    <property type="entry name" value="Glycos_transf_2"/>
    <property type="match status" value="1"/>
</dbReference>
<gene>
    <name evidence="10" type="ORF">HMPREF9333_00464</name>
</gene>
<name>G5GFX5_9FIRM</name>
<dbReference type="GO" id="GO:0005886">
    <property type="term" value="C:plasma membrane"/>
    <property type="evidence" value="ECO:0007669"/>
    <property type="project" value="TreeGrafter"/>
</dbReference>
<feature type="transmembrane region" description="Helical" evidence="8">
    <location>
        <begin position="229"/>
        <end position="249"/>
    </location>
</feature>
<evidence type="ECO:0000256" key="5">
    <source>
        <dbReference type="ARBA" id="ARBA00022985"/>
    </source>
</evidence>
<keyword evidence="6 8" id="KW-1133">Transmembrane helix</keyword>
<sequence>MKYLEDNYISIVAVVHNNENIIEKKINELLNILKENFKHYELILVDNKSADKSLEIIKKMPANFTYIELPVNHDTQSALAAGVNIAIGDYLVEIEDISIDMDYNLIMDMYRKCQEGNDFVFLTPQNTSFLSKLFYKVLNSSLTNFFKADIGSSLMTLSSRRGQNKTADIGRKLVNRNVSYVLSGLKYAYISCDINYRNTRSFGQNFQLMMQTLLYYTDIATRACQNISLFFLAVSVFFIFYSIYARFVGHPVEGWASTVIIISIGFAGVFLIMGMIIRYLDNILKNTSDSKPYIYRNIEKKQF</sequence>
<evidence type="ECO:0000313" key="11">
    <source>
        <dbReference type="Proteomes" id="UP000003011"/>
    </source>
</evidence>
<dbReference type="InterPro" id="IPR050256">
    <property type="entry name" value="Glycosyltransferase_2"/>
</dbReference>
<dbReference type="SUPFAM" id="SSF53448">
    <property type="entry name" value="Nucleotide-diphospho-sugar transferases"/>
    <property type="match status" value="1"/>
</dbReference>
<evidence type="ECO:0000313" key="10">
    <source>
        <dbReference type="EMBL" id="EHI56399.1"/>
    </source>
</evidence>
<keyword evidence="1" id="KW-1003">Cell membrane</keyword>
<accession>G5GFX5</accession>
<keyword evidence="4 8" id="KW-0812">Transmembrane</keyword>
<dbReference type="InterPro" id="IPR001173">
    <property type="entry name" value="Glyco_trans_2-like"/>
</dbReference>
<proteinExistence type="predicted"/>
<reference evidence="10 11" key="1">
    <citation type="submission" date="2011-08" db="EMBL/GenBank/DDBJ databases">
        <title>The Genome Sequence of Johnsonella ignava ATCC 51276.</title>
        <authorList>
            <consortium name="The Broad Institute Genome Sequencing Platform"/>
            <person name="Earl A."/>
            <person name="Ward D."/>
            <person name="Feldgarden M."/>
            <person name="Gevers D."/>
            <person name="Izard J."/>
            <person name="Blanton J.M."/>
            <person name="Baranova O.V."/>
            <person name="Dewhirst F.E."/>
            <person name="Young S.K."/>
            <person name="Zeng Q."/>
            <person name="Gargeya S."/>
            <person name="Fitzgerald M."/>
            <person name="Haas B."/>
            <person name="Abouelleil A."/>
            <person name="Alvarado L."/>
            <person name="Arachchi H.M."/>
            <person name="Berlin A."/>
            <person name="Brown A."/>
            <person name="Chapman S.B."/>
            <person name="Chen Z."/>
            <person name="Dunbar C."/>
            <person name="Freedman E."/>
            <person name="Gearin G."/>
            <person name="Gellesch M."/>
            <person name="Goldberg J."/>
            <person name="Griggs A."/>
            <person name="Gujja S."/>
            <person name="Heiman D."/>
            <person name="Howarth C."/>
            <person name="Larson L."/>
            <person name="Lui A."/>
            <person name="MacDonald P.J.P."/>
            <person name="Montmayeur A."/>
            <person name="Murphy C."/>
            <person name="Neiman D."/>
            <person name="Pearson M."/>
            <person name="Priest M."/>
            <person name="Roberts A."/>
            <person name="Saif S."/>
            <person name="Shea T."/>
            <person name="Shenoy N."/>
            <person name="Sisk P."/>
            <person name="Stolte C."/>
            <person name="Sykes S."/>
            <person name="Wortman J."/>
            <person name="Nusbaum C."/>
            <person name="Birren B."/>
        </authorList>
    </citation>
    <scope>NUCLEOTIDE SEQUENCE [LARGE SCALE GENOMIC DNA]</scope>
    <source>
        <strain evidence="10 11">ATCC 51276</strain>
    </source>
</reference>
<feature type="domain" description="Glycosyltransferase 2-like" evidence="9">
    <location>
        <begin position="10"/>
        <end position="94"/>
    </location>
</feature>
<dbReference type="GO" id="GO:0009103">
    <property type="term" value="P:lipopolysaccharide biosynthetic process"/>
    <property type="evidence" value="ECO:0007669"/>
    <property type="project" value="UniProtKB-KW"/>
</dbReference>
<evidence type="ECO:0000256" key="4">
    <source>
        <dbReference type="ARBA" id="ARBA00022692"/>
    </source>
</evidence>
<dbReference type="GO" id="GO:0099621">
    <property type="term" value="F:undecaprenyl-phosphate 4-deoxy-4-formamido-L-arabinose transferase activity"/>
    <property type="evidence" value="ECO:0007669"/>
    <property type="project" value="TreeGrafter"/>
</dbReference>
<evidence type="ECO:0000256" key="7">
    <source>
        <dbReference type="ARBA" id="ARBA00023136"/>
    </source>
</evidence>
<dbReference type="OrthoDB" id="9807778at2"/>
<feature type="transmembrane region" description="Helical" evidence="8">
    <location>
        <begin position="255"/>
        <end position="277"/>
    </location>
</feature>
<dbReference type="AlphaFoldDB" id="G5GFX5"/>
<dbReference type="InterPro" id="IPR029044">
    <property type="entry name" value="Nucleotide-diphossugar_trans"/>
</dbReference>
<dbReference type="RefSeq" id="WP_005539530.1">
    <property type="nucleotide sequence ID" value="NZ_JH378829.1"/>
</dbReference>
<evidence type="ECO:0000259" key="9">
    <source>
        <dbReference type="Pfam" id="PF00535"/>
    </source>
</evidence>
<comment type="caution">
    <text evidence="10">The sequence shown here is derived from an EMBL/GenBank/DDBJ whole genome shotgun (WGS) entry which is preliminary data.</text>
</comment>
<evidence type="ECO:0000256" key="2">
    <source>
        <dbReference type="ARBA" id="ARBA00022676"/>
    </source>
</evidence>
<keyword evidence="2" id="KW-0328">Glycosyltransferase</keyword>
<evidence type="ECO:0000256" key="6">
    <source>
        <dbReference type="ARBA" id="ARBA00022989"/>
    </source>
</evidence>
<keyword evidence="7 8" id="KW-0472">Membrane</keyword>
<dbReference type="PANTHER" id="PTHR48090:SF3">
    <property type="entry name" value="UNDECAPRENYL-PHOSPHATE 4-DEOXY-4-FORMAMIDO-L-ARABINOSE TRANSFERASE"/>
    <property type="match status" value="1"/>
</dbReference>
<evidence type="ECO:0000256" key="1">
    <source>
        <dbReference type="ARBA" id="ARBA00022475"/>
    </source>
</evidence>
<dbReference type="STRING" id="679200.HMPREF9333_00464"/>
<dbReference type="Proteomes" id="UP000003011">
    <property type="component" value="Unassembled WGS sequence"/>
</dbReference>
<evidence type="ECO:0000256" key="3">
    <source>
        <dbReference type="ARBA" id="ARBA00022679"/>
    </source>
</evidence>
<keyword evidence="3" id="KW-0808">Transferase</keyword>
<dbReference type="EMBL" id="ACZL01000009">
    <property type="protein sequence ID" value="EHI56399.1"/>
    <property type="molecule type" value="Genomic_DNA"/>
</dbReference>